<dbReference type="InterPro" id="IPR014016">
    <property type="entry name" value="UvrD-like_ATP-bd"/>
</dbReference>
<dbReference type="Gene3D" id="3.40.50.300">
    <property type="entry name" value="P-loop containing nucleotide triphosphate hydrolases"/>
    <property type="match status" value="2"/>
</dbReference>
<dbReference type="GO" id="GO:0016787">
    <property type="term" value="F:hydrolase activity"/>
    <property type="evidence" value="ECO:0007669"/>
    <property type="project" value="UniProtKB-UniRule"/>
</dbReference>
<keyword evidence="3 9" id="KW-0347">Helicase</keyword>
<evidence type="ECO:0000256" key="2">
    <source>
        <dbReference type="ARBA" id="ARBA00022801"/>
    </source>
</evidence>
<dbReference type="Pfam" id="PF00580">
    <property type="entry name" value="UvrD-helicase"/>
    <property type="match status" value="1"/>
</dbReference>
<dbReference type="EMBL" id="JADZLT010000052">
    <property type="protein sequence ID" value="MBH0239048.1"/>
    <property type="molecule type" value="Genomic_DNA"/>
</dbReference>
<keyword evidence="1 9" id="KW-0547">Nucleotide-binding</keyword>
<evidence type="ECO:0000256" key="9">
    <source>
        <dbReference type="PROSITE-ProRule" id="PRU00560"/>
    </source>
</evidence>
<evidence type="ECO:0000313" key="12">
    <source>
        <dbReference type="Proteomes" id="UP000631694"/>
    </source>
</evidence>
<comment type="caution">
    <text evidence="11">The sequence shown here is derived from an EMBL/GenBank/DDBJ whole genome shotgun (WGS) entry which is preliminary data.</text>
</comment>
<comment type="catalytic activity">
    <reaction evidence="8">
        <text>ATP + H2O = ADP + phosphate + H(+)</text>
        <dbReference type="Rhea" id="RHEA:13065"/>
        <dbReference type="ChEBI" id="CHEBI:15377"/>
        <dbReference type="ChEBI" id="CHEBI:15378"/>
        <dbReference type="ChEBI" id="CHEBI:30616"/>
        <dbReference type="ChEBI" id="CHEBI:43474"/>
        <dbReference type="ChEBI" id="CHEBI:456216"/>
        <dbReference type="EC" id="5.6.2.4"/>
    </reaction>
</comment>
<keyword evidence="5" id="KW-0413">Isomerase</keyword>
<dbReference type="Proteomes" id="UP000631694">
    <property type="component" value="Unassembled WGS sequence"/>
</dbReference>
<feature type="binding site" evidence="9">
    <location>
        <begin position="256"/>
        <end position="263"/>
    </location>
    <ligand>
        <name>ATP</name>
        <dbReference type="ChEBI" id="CHEBI:30616"/>
    </ligand>
</feature>
<dbReference type="InterPro" id="IPR027417">
    <property type="entry name" value="P-loop_NTPase"/>
</dbReference>
<dbReference type="PROSITE" id="PS51198">
    <property type="entry name" value="UVRD_HELICASE_ATP_BIND"/>
    <property type="match status" value="1"/>
</dbReference>
<dbReference type="InterPro" id="IPR035093">
    <property type="entry name" value="RelE/ParE_toxin_dom_sf"/>
</dbReference>
<evidence type="ECO:0000256" key="6">
    <source>
        <dbReference type="ARBA" id="ARBA00034617"/>
    </source>
</evidence>
<reference evidence="11" key="1">
    <citation type="submission" date="2020-12" db="EMBL/GenBank/DDBJ databases">
        <title>Methylobrevis albus sp. nov., isolated from fresh water lack sediment.</title>
        <authorList>
            <person name="Zou Q."/>
        </authorList>
    </citation>
    <scope>NUCLEOTIDE SEQUENCE</scope>
    <source>
        <strain evidence="11">L22</strain>
    </source>
</reference>
<dbReference type="Gene3D" id="3.30.2310.20">
    <property type="entry name" value="RelE-like"/>
    <property type="match status" value="1"/>
</dbReference>
<evidence type="ECO:0000256" key="8">
    <source>
        <dbReference type="ARBA" id="ARBA00048988"/>
    </source>
</evidence>
<evidence type="ECO:0000313" key="11">
    <source>
        <dbReference type="EMBL" id="MBH0239048.1"/>
    </source>
</evidence>
<dbReference type="PANTHER" id="PTHR11070:SF45">
    <property type="entry name" value="DNA 3'-5' HELICASE"/>
    <property type="match status" value="1"/>
</dbReference>
<dbReference type="SUPFAM" id="SSF143011">
    <property type="entry name" value="RelE-like"/>
    <property type="match status" value="1"/>
</dbReference>
<dbReference type="GO" id="GO:0005829">
    <property type="term" value="C:cytosol"/>
    <property type="evidence" value="ECO:0007669"/>
    <property type="project" value="TreeGrafter"/>
</dbReference>
<dbReference type="InterPro" id="IPR000212">
    <property type="entry name" value="DNA_helicase_UvrD/REP"/>
</dbReference>
<dbReference type="GO" id="GO:0043138">
    <property type="term" value="F:3'-5' DNA helicase activity"/>
    <property type="evidence" value="ECO:0007669"/>
    <property type="project" value="UniProtKB-EC"/>
</dbReference>
<keyword evidence="4 9" id="KW-0067">ATP-binding</keyword>
<accession>A0A931MXH2</accession>
<gene>
    <name evidence="11" type="ORF">I5731_14555</name>
</gene>
<evidence type="ECO:0000256" key="3">
    <source>
        <dbReference type="ARBA" id="ARBA00022806"/>
    </source>
</evidence>
<protein>
    <recommendedName>
        <fullName evidence="7">DNA 3'-5' helicase</fullName>
        <ecNumber evidence="7">5.6.2.4</ecNumber>
    </recommendedName>
</protein>
<dbReference type="SUPFAM" id="SSF52540">
    <property type="entry name" value="P-loop containing nucleoside triphosphate hydrolases"/>
    <property type="match status" value="1"/>
</dbReference>
<evidence type="ECO:0000256" key="5">
    <source>
        <dbReference type="ARBA" id="ARBA00023235"/>
    </source>
</evidence>
<name>A0A931MXH2_9HYPH</name>
<proteinExistence type="predicted"/>
<keyword evidence="2 9" id="KW-0378">Hydrolase</keyword>
<evidence type="ECO:0000256" key="4">
    <source>
        <dbReference type="ARBA" id="ARBA00022840"/>
    </source>
</evidence>
<dbReference type="InterPro" id="IPR014017">
    <property type="entry name" value="DNA_helicase_UvrD-like_C"/>
</dbReference>
<dbReference type="EC" id="5.6.2.4" evidence="7"/>
<dbReference type="GO" id="GO:0005524">
    <property type="term" value="F:ATP binding"/>
    <property type="evidence" value="ECO:0007669"/>
    <property type="project" value="UniProtKB-UniRule"/>
</dbReference>
<feature type="domain" description="UvrD-like helicase ATP-binding" evidence="10">
    <location>
        <begin position="235"/>
        <end position="507"/>
    </location>
</feature>
<dbReference type="PANTHER" id="PTHR11070">
    <property type="entry name" value="UVRD / RECB / PCRA DNA HELICASE FAMILY MEMBER"/>
    <property type="match status" value="1"/>
</dbReference>
<dbReference type="Pfam" id="PF13361">
    <property type="entry name" value="UvrD_C"/>
    <property type="match status" value="1"/>
</dbReference>
<dbReference type="AlphaFoldDB" id="A0A931MXH2"/>
<sequence>MDFRIADTFTDSLARLTAQEQKAAKTTAFDLQMNPSAPGLSFHKLDRARDQNFWSVRVNADIRLIVHRTGQSLLLAYVDHHDDAYGWAERRRIERHPTTGAMQLVEVRERVEEIAVVRPRDAAAPAVPAAQPGRNLFANLRKYELMAFGVPEDWVDDVRTATEDTLFDIIAHLPQEAQEALLKLAVGETPEPLPPLAVEADPFAHPDAQRRFRVLTNVEELRQALDYPWDKWAVFLHPAQGSLVTRDLAGPARVSGSAGTGKTIVALHRAVHLARTAPTTRVLLTTFSPPLANSLQVKLASLVAAEPEIAARITVKAITAVGRDLYAEQFGPPEIAGAELIRALIADAAARVEGQRFSAHFLFGEWTDIVDAWQLHAWEAYRDVARLGRKTRIGGKQRELLWAIFSHVRDGLAARGTVTVADVFGRLTERLAASGERPYDHAVVDECQDLGVAEARFLAALGGGRPDGLFFTGDLGQRIFQQPFSWKALGLDVRGRSFTLRINYRTSHQIRLHADRLLPSTVSDVDGNAEGRRGTVSMFDGPSPLVTVCKDISKEAEAVGTWIAQRLGEGCQPHEIGVFVRSDAELSRAWAAMKIAGARSIQLSDKVESEDGSVAISTMHFAKGLEFRSVVVMACDDEVIPLQERIESVGDDADLEEVYDTERHLLYVACTRARDHLLITGVDPVSEFLVDFLKGDQGRAAQARA</sequence>
<keyword evidence="12" id="KW-1185">Reference proteome</keyword>
<dbReference type="GO" id="GO:0000725">
    <property type="term" value="P:recombinational repair"/>
    <property type="evidence" value="ECO:0007669"/>
    <property type="project" value="TreeGrafter"/>
</dbReference>
<organism evidence="11 12">
    <name type="scientific">Methylobrevis albus</name>
    <dbReference type="NCBI Taxonomy" id="2793297"/>
    <lineage>
        <taxon>Bacteria</taxon>
        <taxon>Pseudomonadati</taxon>
        <taxon>Pseudomonadota</taxon>
        <taxon>Alphaproteobacteria</taxon>
        <taxon>Hyphomicrobiales</taxon>
        <taxon>Pleomorphomonadaceae</taxon>
        <taxon>Methylobrevis</taxon>
    </lineage>
</organism>
<evidence type="ECO:0000259" key="10">
    <source>
        <dbReference type="PROSITE" id="PS51198"/>
    </source>
</evidence>
<evidence type="ECO:0000256" key="1">
    <source>
        <dbReference type="ARBA" id="ARBA00022741"/>
    </source>
</evidence>
<dbReference type="GO" id="GO:0003677">
    <property type="term" value="F:DNA binding"/>
    <property type="evidence" value="ECO:0007669"/>
    <property type="project" value="InterPro"/>
</dbReference>
<evidence type="ECO:0000256" key="7">
    <source>
        <dbReference type="ARBA" id="ARBA00034808"/>
    </source>
</evidence>
<comment type="catalytic activity">
    <reaction evidence="6">
        <text>Couples ATP hydrolysis with the unwinding of duplex DNA by translocating in the 3'-5' direction.</text>
        <dbReference type="EC" id="5.6.2.4"/>
    </reaction>
</comment>